<comment type="caution">
    <text evidence="1">The sequence shown here is derived from an EMBL/GenBank/DDBJ whole genome shotgun (WGS) entry which is preliminary data.</text>
</comment>
<evidence type="ECO:0000313" key="1">
    <source>
        <dbReference type="EMBL" id="MPN40041.1"/>
    </source>
</evidence>
<gene>
    <name evidence="1" type="ORF">SDC9_187576</name>
</gene>
<proteinExistence type="predicted"/>
<protein>
    <submittedName>
        <fullName evidence="1">Uncharacterized protein</fullName>
    </submittedName>
</protein>
<dbReference type="EMBL" id="VSSQ01096211">
    <property type="protein sequence ID" value="MPN40041.1"/>
    <property type="molecule type" value="Genomic_DNA"/>
</dbReference>
<reference evidence="1" key="1">
    <citation type="submission" date="2019-08" db="EMBL/GenBank/DDBJ databases">
        <authorList>
            <person name="Kucharzyk K."/>
            <person name="Murdoch R.W."/>
            <person name="Higgins S."/>
            <person name="Loffler F."/>
        </authorList>
    </citation>
    <scope>NUCLEOTIDE SEQUENCE</scope>
</reference>
<organism evidence="1">
    <name type="scientific">bioreactor metagenome</name>
    <dbReference type="NCBI Taxonomy" id="1076179"/>
    <lineage>
        <taxon>unclassified sequences</taxon>
        <taxon>metagenomes</taxon>
        <taxon>ecological metagenomes</taxon>
    </lineage>
</organism>
<name>A0A645HLY5_9ZZZZ</name>
<sequence length="151" mass="17407">MLKLPHRPFFRSIVPEGEKIRIRRTPDFAVGKNAQLDRITLPARKFNRRIRVHQRCDIVYFRKDIQAVCVAAETVTDNPVGEIGQINRAFRKAGGTPFAAVAVNDDLLRCALYRETSAGGVGCRPRQQHRSKQRQKETKYCVDRIMVFHFK</sequence>
<dbReference type="AlphaFoldDB" id="A0A645HLY5"/>
<accession>A0A645HLY5</accession>